<keyword evidence="4 5" id="KW-0143">Chaperone</keyword>
<comment type="similarity">
    <text evidence="5">Belongs to the RimM family.</text>
</comment>
<dbReference type="InterPro" id="IPR002676">
    <property type="entry name" value="RimM_N"/>
</dbReference>
<dbReference type="SUPFAM" id="SSF50447">
    <property type="entry name" value="Translation proteins"/>
    <property type="match status" value="1"/>
</dbReference>
<dbReference type="GO" id="GO:0043022">
    <property type="term" value="F:ribosome binding"/>
    <property type="evidence" value="ECO:0007669"/>
    <property type="project" value="InterPro"/>
</dbReference>
<comment type="subunit">
    <text evidence="5">Binds ribosomal protein uS19.</text>
</comment>
<dbReference type="InterPro" id="IPR036976">
    <property type="entry name" value="RimM_N_sf"/>
</dbReference>
<protein>
    <recommendedName>
        <fullName evidence="5">Ribosome maturation factor RimM</fullName>
    </recommendedName>
</protein>
<dbReference type="Pfam" id="PF24986">
    <property type="entry name" value="PRC_RimM"/>
    <property type="match status" value="1"/>
</dbReference>
<keyword evidence="1 5" id="KW-0963">Cytoplasm</keyword>
<dbReference type="NCBIfam" id="TIGR02273">
    <property type="entry name" value="16S_RimM"/>
    <property type="match status" value="1"/>
</dbReference>
<evidence type="ECO:0000313" key="9">
    <source>
        <dbReference type="Proteomes" id="UP000320791"/>
    </source>
</evidence>
<comment type="domain">
    <text evidence="5">The PRC barrel domain binds ribosomal protein uS19.</text>
</comment>
<evidence type="ECO:0000259" key="7">
    <source>
        <dbReference type="Pfam" id="PF24986"/>
    </source>
</evidence>
<gene>
    <name evidence="5 8" type="primary">rimM</name>
    <name evidence="8" type="ORF">FRX94_02475</name>
</gene>
<evidence type="ECO:0000259" key="6">
    <source>
        <dbReference type="Pfam" id="PF01782"/>
    </source>
</evidence>
<dbReference type="AlphaFoldDB" id="A0A5C5UTC6"/>
<dbReference type="GO" id="GO:0005840">
    <property type="term" value="C:ribosome"/>
    <property type="evidence" value="ECO:0007669"/>
    <property type="project" value="InterPro"/>
</dbReference>
<dbReference type="Gene3D" id="2.30.30.240">
    <property type="entry name" value="PRC-barrel domain"/>
    <property type="match status" value="1"/>
</dbReference>
<feature type="domain" description="Ribosome maturation factor RimM PRC barrel" evidence="7">
    <location>
        <begin position="98"/>
        <end position="164"/>
    </location>
</feature>
<dbReference type="OrthoDB" id="5381335at2"/>
<proteinExistence type="inferred from homology"/>
<keyword evidence="9" id="KW-1185">Reference proteome</keyword>
<evidence type="ECO:0000313" key="8">
    <source>
        <dbReference type="EMBL" id="TWT28773.1"/>
    </source>
</evidence>
<dbReference type="Gene3D" id="2.40.30.60">
    <property type="entry name" value="RimM"/>
    <property type="match status" value="1"/>
</dbReference>
<dbReference type="PANTHER" id="PTHR33692">
    <property type="entry name" value="RIBOSOME MATURATION FACTOR RIMM"/>
    <property type="match status" value="1"/>
</dbReference>
<dbReference type="InterPro" id="IPR011033">
    <property type="entry name" value="PRC_barrel-like_sf"/>
</dbReference>
<reference evidence="8 9" key="1">
    <citation type="submission" date="2019-08" db="EMBL/GenBank/DDBJ databases">
        <authorList>
            <person name="Lei W."/>
        </authorList>
    </citation>
    <scope>NUCLEOTIDE SEQUENCE [LARGE SCALE GENOMIC DNA]</scope>
    <source>
        <strain evidence="8 9">CCUG 58627</strain>
    </source>
</reference>
<dbReference type="InterPro" id="IPR011961">
    <property type="entry name" value="RimM"/>
</dbReference>
<name>A0A5C5UTC6_9CORY</name>
<dbReference type="SUPFAM" id="SSF50346">
    <property type="entry name" value="PRC-barrel domain"/>
    <property type="match status" value="1"/>
</dbReference>
<dbReference type="GO" id="GO:0005737">
    <property type="term" value="C:cytoplasm"/>
    <property type="evidence" value="ECO:0007669"/>
    <property type="project" value="UniProtKB-SubCell"/>
</dbReference>
<evidence type="ECO:0000256" key="5">
    <source>
        <dbReference type="HAMAP-Rule" id="MF_00014"/>
    </source>
</evidence>
<dbReference type="HAMAP" id="MF_00014">
    <property type="entry name" value="Ribosome_mat_RimM"/>
    <property type="match status" value="1"/>
</dbReference>
<dbReference type="RefSeq" id="WP_146323535.1">
    <property type="nucleotide sequence ID" value="NZ_BAABLR010000027.1"/>
</dbReference>
<comment type="subcellular location">
    <subcellularLocation>
        <location evidence="5">Cytoplasm</location>
    </subcellularLocation>
</comment>
<comment type="function">
    <text evidence="5">An accessory protein needed during the final step in the assembly of 30S ribosomal subunit, possibly for assembly of the head region. Essential for efficient processing of 16S rRNA. May be needed both before and after RbfA during the maturation of 16S rRNA. It has affinity for free ribosomal 30S subunits but not for 70S ribosomes.</text>
</comment>
<evidence type="ECO:0000256" key="1">
    <source>
        <dbReference type="ARBA" id="ARBA00022490"/>
    </source>
</evidence>
<comment type="caution">
    <text evidence="8">The sequence shown here is derived from an EMBL/GenBank/DDBJ whole genome shotgun (WGS) entry which is preliminary data.</text>
</comment>
<keyword evidence="2 5" id="KW-0690">Ribosome biogenesis</keyword>
<dbReference type="InterPro" id="IPR056792">
    <property type="entry name" value="PRC_RimM"/>
</dbReference>
<accession>A0A5C5UTC6</accession>
<dbReference type="GO" id="GO:0006364">
    <property type="term" value="P:rRNA processing"/>
    <property type="evidence" value="ECO:0007669"/>
    <property type="project" value="UniProtKB-UniRule"/>
</dbReference>
<evidence type="ECO:0000256" key="3">
    <source>
        <dbReference type="ARBA" id="ARBA00022552"/>
    </source>
</evidence>
<dbReference type="PANTHER" id="PTHR33692:SF1">
    <property type="entry name" value="RIBOSOME MATURATION FACTOR RIMM"/>
    <property type="match status" value="1"/>
</dbReference>
<evidence type="ECO:0000256" key="2">
    <source>
        <dbReference type="ARBA" id="ARBA00022517"/>
    </source>
</evidence>
<dbReference type="EMBL" id="VOHM01000003">
    <property type="protein sequence ID" value="TWT28773.1"/>
    <property type="molecule type" value="Genomic_DNA"/>
</dbReference>
<dbReference type="GO" id="GO:0042274">
    <property type="term" value="P:ribosomal small subunit biogenesis"/>
    <property type="evidence" value="ECO:0007669"/>
    <property type="project" value="UniProtKB-UniRule"/>
</dbReference>
<dbReference type="InterPro" id="IPR009000">
    <property type="entry name" value="Transl_B-barrel_sf"/>
</dbReference>
<organism evidence="8 9">
    <name type="scientific">Corynebacterium canis</name>
    <dbReference type="NCBI Taxonomy" id="679663"/>
    <lineage>
        <taxon>Bacteria</taxon>
        <taxon>Bacillati</taxon>
        <taxon>Actinomycetota</taxon>
        <taxon>Actinomycetes</taxon>
        <taxon>Mycobacteriales</taxon>
        <taxon>Corynebacteriaceae</taxon>
        <taxon>Corynebacterium</taxon>
    </lineage>
</organism>
<dbReference type="Proteomes" id="UP000320791">
    <property type="component" value="Unassembled WGS sequence"/>
</dbReference>
<evidence type="ECO:0000256" key="4">
    <source>
        <dbReference type="ARBA" id="ARBA00023186"/>
    </source>
</evidence>
<dbReference type="Pfam" id="PF01782">
    <property type="entry name" value="RimM"/>
    <property type="match status" value="1"/>
</dbReference>
<sequence>MELVIGRVVKSHGIRGEVVVDVTTDAPDVRFAVGAVLTGLQGGQERILTVEAARPHQGRLLVKFAEVPDRTVADTLRGTKFFAPPREDEDDDDGFYDHELEGLRVIHEGEDIGEVIGVMHGPAGEILEVRLTAGKDALIPFVYAIVPEVDLEAGTCTITPPEGLLEL</sequence>
<feature type="domain" description="RimM N-terminal" evidence="6">
    <location>
        <begin position="4"/>
        <end position="85"/>
    </location>
</feature>
<keyword evidence="3 5" id="KW-0698">rRNA processing</keyword>